<comment type="caution">
    <text evidence="2">The sequence shown here is derived from an EMBL/GenBank/DDBJ whole genome shotgun (WGS) entry which is preliminary data.</text>
</comment>
<dbReference type="EMBL" id="CAJNOH010000056">
    <property type="protein sequence ID" value="CAF0818342.1"/>
    <property type="molecule type" value="Genomic_DNA"/>
</dbReference>
<sequence length="137" mass="15368">MISILLILAWITVVYEPSQAHINILPLIMNPSESNIISQTDDNESPSQLIGHDFILDGSLFRSDSDDFNQLTLNDQLGQQQNLAIEWTELLTSGPLVINYVNSLVVYASRRDFPFIRPSSISLQHIKGLDSFRAAII</sequence>
<evidence type="ECO:0000313" key="3">
    <source>
        <dbReference type="Proteomes" id="UP000663854"/>
    </source>
</evidence>
<dbReference type="Proteomes" id="UP000663854">
    <property type="component" value="Unassembled WGS sequence"/>
</dbReference>
<keyword evidence="1" id="KW-0732">Signal</keyword>
<protein>
    <submittedName>
        <fullName evidence="2">Uncharacterized protein</fullName>
    </submittedName>
</protein>
<reference evidence="2" key="1">
    <citation type="submission" date="2021-02" db="EMBL/GenBank/DDBJ databases">
        <authorList>
            <person name="Nowell W R."/>
        </authorList>
    </citation>
    <scope>NUCLEOTIDE SEQUENCE</scope>
</reference>
<name>A0A813TYR3_9BILA</name>
<feature type="signal peptide" evidence="1">
    <location>
        <begin position="1"/>
        <end position="20"/>
    </location>
</feature>
<evidence type="ECO:0000313" key="2">
    <source>
        <dbReference type="EMBL" id="CAF0818342.1"/>
    </source>
</evidence>
<evidence type="ECO:0000256" key="1">
    <source>
        <dbReference type="SAM" id="SignalP"/>
    </source>
</evidence>
<dbReference type="AlphaFoldDB" id="A0A813TYR3"/>
<feature type="chain" id="PRO_5033065511" evidence="1">
    <location>
        <begin position="21"/>
        <end position="137"/>
    </location>
</feature>
<organism evidence="2 3">
    <name type="scientific">Rotaria sordida</name>
    <dbReference type="NCBI Taxonomy" id="392033"/>
    <lineage>
        <taxon>Eukaryota</taxon>
        <taxon>Metazoa</taxon>
        <taxon>Spiralia</taxon>
        <taxon>Gnathifera</taxon>
        <taxon>Rotifera</taxon>
        <taxon>Eurotatoria</taxon>
        <taxon>Bdelloidea</taxon>
        <taxon>Philodinida</taxon>
        <taxon>Philodinidae</taxon>
        <taxon>Rotaria</taxon>
    </lineage>
</organism>
<accession>A0A813TYR3</accession>
<proteinExistence type="predicted"/>
<gene>
    <name evidence="2" type="ORF">PYM288_LOCUS5449</name>
</gene>